<organism evidence="3 4">
    <name type="scientific">Oryzisolibacter propanilivorax</name>
    <dbReference type="NCBI Taxonomy" id="1527607"/>
    <lineage>
        <taxon>Bacteria</taxon>
        <taxon>Pseudomonadati</taxon>
        <taxon>Pseudomonadota</taxon>
        <taxon>Betaproteobacteria</taxon>
        <taxon>Burkholderiales</taxon>
        <taxon>Comamonadaceae</taxon>
        <taxon>Oryzisolibacter</taxon>
    </lineage>
</organism>
<accession>A0A1G9S222</accession>
<evidence type="ECO:0000259" key="2">
    <source>
        <dbReference type="Pfam" id="PF00892"/>
    </source>
</evidence>
<feature type="transmembrane region" description="Helical" evidence="1">
    <location>
        <begin position="70"/>
        <end position="90"/>
    </location>
</feature>
<sequence length="116" mass="12691">MTAFVTSITILCVLGISLGQILFKKAAGAITDATQWQHWVFNGWLMAALVLYGITTLVWIWVLRHAPLHLAYPFMALAFLIVPCLGWLFLGETLRWPTLAGGLLILLGIALAARSG</sequence>
<feature type="transmembrane region" description="Helical" evidence="1">
    <location>
        <begin position="43"/>
        <end position="63"/>
    </location>
</feature>
<protein>
    <submittedName>
        <fullName evidence="3">EamA-like transporter family protein</fullName>
    </submittedName>
</protein>
<keyword evidence="4" id="KW-1185">Reference proteome</keyword>
<keyword evidence="1" id="KW-1133">Transmembrane helix</keyword>
<dbReference type="GO" id="GO:0016020">
    <property type="term" value="C:membrane"/>
    <property type="evidence" value="ECO:0007669"/>
    <property type="project" value="InterPro"/>
</dbReference>
<dbReference type="InterPro" id="IPR000620">
    <property type="entry name" value="EamA_dom"/>
</dbReference>
<evidence type="ECO:0000256" key="1">
    <source>
        <dbReference type="SAM" id="Phobius"/>
    </source>
</evidence>
<feature type="domain" description="EamA" evidence="2">
    <location>
        <begin position="16"/>
        <end position="112"/>
    </location>
</feature>
<dbReference type="EMBL" id="FNHP01000004">
    <property type="protein sequence ID" value="SDM29521.1"/>
    <property type="molecule type" value="Genomic_DNA"/>
</dbReference>
<dbReference type="RefSeq" id="WP_091568744.1">
    <property type="nucleotide sequence ID" value="NZ_FNHP01000004.1"/>
</dbReference>
<dbReference type="OrthoDB" id="7210375at2"/>
<keyword evidence="1" id="KW-0812">Transmembrane</keyword>
<dbReference type="InterPro" id="IPR037185">
    <property type="entry name" value="EmrE-like"/>
</dbReference>
<keyword evidence="1" id="KW-0472">Membrane</keyword>
<evidence type="ECO:0000313" key="3">
    <source>
        <dbReference type="EMBL" id="SDM29521.1"/>
    </source>
</evidence>
<dbReference type="Gene3D" id="1.10.3730.20">
    <property type="match status" value="1"/>
</dbReference>
<dbReference type="Proteomes" id="UP000198552">
    <property type="component" value="Unassembled WGS sequence"/>
</dbReference>
<proteinExistence type="predicted"/>
<evidence type="ECO:0000313" key="4">
    <source>
        <dbReference type="Proteomes" id="UP000198552"/>
    </source>
</evidence>
<dbReference type="AlphaFoldDB" id="A0A1G9S222"/>
<reference evidence="4" key="1">
    <citation type="submission" date="2016-10" db="EMBL/GenBank/DDBJ databases">
        <authorList>
            <person name="Varghese N."/>
            <person name="Submissions S."/>
        </authorList>
    </citation>
    <scope>NUCLEOTIDE SEQUENCE [LARGE SCALE GENOMIC DNA]</scope>
    <source>
        <strain evidence="4">EPL6</strain>
    </source>
</reference>
<gene>
    <name evidence="3" type="ORF">SAMN05428957_10456</name>
</gene>
<feature type="transmembrane region" description="Helical" evidence="1">
    <location>
        <begin position="96"/>
        <end position="113"/>
    </location>
</feature>
<dbReference type="SUPFAM" id="SSF103481">
    <property type="entry name" value="Multidrug resistance efflux transporter EmrE"/>
    <property type="match status" value="1"/>
</dbReference>
<name>A0A1G9S222_9BURK</name>
<dbReference type="Pfam" id="PF00892">
    <property type="entry name" value="EamA"/>
    <property type="match status" value="1"/>
</dbReference>
<dbReference type="STRING" id="1527607.SAMN05428957_10456"/>